<dbReference type="AlphaFoldDB" id="B9L4Z9"/>
<name>B9L4Z9_THERP</name>
<sequence length="48" mass="5499">MRSLGKIVSLPHGLECDEMPARQDVARLIGASEQRCRTVRQTWRARYG</sequence>
<proteinExistence type="predicted"/>
<dbReference type="EMBL" id="CP001276">
    <property type="protein sequence ID" value="ACM07114.1"/>
    <property type="molecule type" value="Genomic_DNA"/>
</dbReference>
<dbReference type="Proteomes" id="UP000000447">
    <property type="component" value="Plasmid unnamed"/>
</dbReference>
<keyword evidence="2" id="KW-1185">Reference proteome</keyword>
<dbReference type="HOGENOM" id="CLU_3158840_0_0_0"/>
<protein>
    <submittedName>
        <fullName evidence="1">Uncharacterized protein</fullName>
    </submittedName>
</protein>
<keyword evidence="1" id="KW-0614">Plasmid</keyword>
<accession>B9L4Z9</accession>
<reference evidence="1 2" key="1">
    <citation type="journal article" date="2009" name="PLoS ONE">
        <title>Complete genome sequence of the aerobic CO-oxidizing thermophile Thermomicrobium roseum.</title>
        <authorList>
            <person name="Wu D."/>
            <person name="Raymond J."/>
            <person name="Wu M."/>
            <person name="Chatterji S."/>
            <person name="Ren Q."/>
            <person name="Graham J.E."/>
            <person name="Bryant D.A."/>
            <person name="Robb F."/>
            <person name="Colman A."/>
            <person name="Tallon L.J."/>
            <person name="Badger J.H."/>
            <person name="Madupu R."/>
            <person name="Ward N.L."/>
            <person name="Eisen J.A."/>
        </authorList>
    </citation>
    <scope>NUCLEOTIDE SEQUENCE [LARGE SCALE GENOMIC DNA]</scope>
    <source>
        <strain evidence="2">ATCC 27502 / DSM 5159 / P-2</strain>
        <plasmid evidence="1">unnamed</plasmid>
    </source>
</reference>
<evidence type="ECO:0000313" key="2">
    <source>
        <dbReference type="Proteomes" id="UP000000447"/>
    </source>
</evidence>
<geneLocation type="plasmid" evidence="2">
    <name>Tros</name>
</geneLocation>
<organism evidence="1 2">
    <name type="scientific">Thermomicrobium roseum (strain ATCC 27502 / DSM 5159 / P-2)</name>
    <dbReference type="NCBI Taxonomy" id="309801"/>
    <lineage>
        <taxon>Bacteria</taxon>
        <taxon>Pseudomonadati</taxon>
        <taxon>Thermomicrobiota</taxon>
        <taxon>Thermomicrobia</taxon>
        <taxon>Thermomicrobiales</taxon>
        <taxon>Thermomicrobiaceae</taxon>
        <taxon>Thermomicrobium</taxon>
    </lineage>
</organism>
<dbReference type="KEGG" id="tro:trd_A0863"/>
<evidence type="ECO:0000313" key="1">
    <source>
        <dbReference type="EMBL" id="ACM07114.1"/>
    </source>
</evidence>
<gene>
    <name evidence="1" type="ordered locus">trd_A0863</name>
</gene>